<dbReference type="InterPro" id="IPR058610">
    <property type="entry name" value="WIT1_2_N"/>
</dbReference>
<keyword evidence="2" id="KW-0472">Membrane</keyword>
<evidence type="ECO:0000256" key="2">
    <source>
        <dbReference type="SAM" id="Phobius"/>
    </source>
</evidence>
<keyword evidence="2" id="KW-0812">Transmembrane</keyword>
<evidence type="ECO:0000256" key="1">
    <source>
        <dbReference type="SAM" id="Coils"/>
    </source>
</evidence>
<dbReference type="Gene3D" id="1.20.5.170">
    <property type="match status" value="1"/>
</dbReference>
<reference evidence="4 5" key="1">
    <citation type="journal article" date="2020" name="bioRxiv">
        <title>Sequence and annotation of 42 cannabis genomes reveals extensive copy number variation in cannabinoid synthesis and pathogen resistance genes.</title>
        <authorList>
            <person name="Mckernan K.J."/>
            <person name="Helbert Y."/>
            <person name="Kane L.T."/>
            <person name="Ebling H."/>
            <person name="Zhang L."/>
            <person name="Liu B."/>
            <person name="Eaton Z."/>
            <person name="Mclaughlin S."/>
            <person name="Kingan S."/>
            <person name="Baybayan P."/>
            <person name="Concepcion G."/>
            <person name="Jordan M."/>
            <person name="Riva A."/>
            <person name="Barbazuk W."/>
            <person name="Harkins T."/>
        </authorList>
    </citation>
    <scope>NUCLEOTIDE SEQUENCE [LARGE SCALE GENOMIC DNA]</scope>
    <source>
        <strain evidence="5">cv. Jamaican Lion 4</strain>
        <tissue evidence="4">Leaf</tissue>
    </source>
</reference>
<dbReference type="PANTHER" id="PTHR35705">
    <property type="entry name" value="WPP DOMAIN-INTERACTING TAIL-ANCHORED PROTEIN 1"/>
    <property type="match status" value="1"/>
</dbReference>
<dbReference type="SUPFAM" id="SSF57997">
    <property type="entry name" value="Tropomyosin"/>
    <property type="match status" value="1"/>
</dbReference>
<proteinExistence type="predicted"/>
<protein>
    <recommendedName>
        <fullName evidence="3">WIT1/2 N-terminal helical bundle domain-containing protein</fullName>
    </recommendedName>
</protein>
<keyword evidence="1" id="KW-0175">Coiled coil</keyword>
<organism evidence="4 5">
    <name type="scientific">Cannabis sativa</name>
    <name type="common">Hemp</name>
    <name type="synonym">Marijuana</name>
    <dbReference type="NCBI Taxonomy" id="3483"/>
    <lineage>
        <taxon>Eukaryota</taxon>
        <taxon>Viridiplantae</taxon>
        <taxon>Streptophyta</taxon>
        <taxon>Embryophyta</taxon>
        <taxon>Tracheophyta</taxon>
        <taxon>Spermatophyta</taxon>
        <taxon>Magnoliopsida</taxon>
        <taxon>eudicotyledons</taxon>
        <taxon>Gunneridae</taxon>
        <taxon>Pentapetalae</taxon>
        <taxon>rosids</taxon>
        <taxon>fabids</taxon>
        <taxon>Rosales</taxon>
        <taxon>Cannabaceae</taxon>
        <taxon>Cannabis</taxon>
    </lineage>
</organism>
<gene>
    <name evidence="4" type="ORF">G4B88_000919</name>
</gene>
<name>A0A7J6E1Z5_CANSA</name>
<accession>A0A7J6E1Z5</accession>
<dbReference type="InterPro" id="IPR039976">
    <property type="entry name" value="WIT1/WIT2"/>
</dbReference>
<dbReference type="PANTHER" id="PTHR35705:SF1">
    <property type="entry name" value="WPP DOMAIN-INTERACTING TAIL-ANCHORED PROTEIN 1"/>
    <property type="match status" value="1"/>
</dbReference>
<evidence type="ECO:0000259" key="3">
    <source>
        <dbReference type="Pfam" id="PF26581"/>
    </source>
</evidence>
<feature type="coiled-coil region" evidence="1">
    <location>
        <begin position="494"/>
        <end position="556"/>
    </location>
</feature>
<dbReference type="EMBL" id="JAATIQ010000529">
    <property type="protein sequence ID" value="KAF4352316.1"/>
    <property type="molecule type" value="Genomic_DNA"/>
</dbReference>
<comment type="caution">
    <text evidence="4">The sequence shown here is derived from an EMBL/GenBank/DDBJ whole genome shotgun (WGS) entry which is preliminary data.</text>
</comment>
<keyword evidence="5" id="KW-1185">Reference proteome</keyword>
<feature type="coiled-coil region" evidence="1">
    <location>
        <begin position="302"/>
        <end position="329"/>
    </location>
</feature>
<dbReference type="Pfam" id="PF26581">
    <property type="entry name" value="WIT1_2_N"/>
    <property type="match status" value="1"/>
</dbReference>
<evidence type="ECO:0000313" key="5">
    <source>
        <dbReference type="Proteomes" id="UP000583929"/>
    </source>
</evidence>
<feature type="coiled-coil region" evidence="1">
    <location>
        <begin position="218"/>
        <end position="252"/>
    </location>
</feature>
<dbReference type="Proteomes" id="UP000583929">
    <property type="component" value="Unassembled WGS sequence"/>
</dbReference>
<dbReference type="AlphaFoldDB" id="A0A7J6E1Z5"/>
<evidence type="ECO:0000313" key="4">
    <source>
        <dbReference type="EMBL" id="KAF4352316.1"/>
    </source>
</evidence>
<feature type="domain" description="WIT1/2 N-terminal helical bundle" evidence="3">
    <location>
        <begin position="41"/>
        <end position="179"/>
    </location>
</feature>
<sequence length="734" mass="82120">MDSNDVYVPSVSADHGYTVDLEAEMGKVDFADRILVNGELGNAGEFLTQLELDLACTCEKIANTTVLMMHVSTRENDFEALASEKDHLSDDSLEKALEFDFLSGVLESEVRELDGFMAVLQSGVVNARELLSSCSYVGETSRGLEEKLHDCEQSFKQSLDQFSELQTHSKYLQRALSCFDRQENGTGHKMLEEDQFFNANAEIKMQTAEQQRHILRMLEKSLAREMDLEKKMTELRQVEEELNQRLVSSEREVYCMGDETEDVWERLFEADNTAVVSMGIAKELLGRLQILQLSLNSSSQQETQLRSKLEGSKEELKAKENSLSKLESSNAKFNDLLVAQTKELKTNLRVAEDKLILANSEAFTLGEKVSSLENELKESKFLLLNAKSSADGTQEELNALCSRINEMENAVADSEERISKAESRAENAETKCKLLTETNMELNEELGLLKSGAGASDRVDSLERQLRESDIQLQCAIASAEASQEKQSLLYSTISDMENLIEDLKLKVLKSENRADTAEDKCIILSESHAELNEELNFLRGRLESLEAVLQQTDETKMTAAEGISFQTKVITNLVMQLAFERECLHKQVFTEHISGFIKVPFYSDSLTPTLAKFGISSLATENKILGMKLQESNKHAVMRHDKEFMQPKDNLSTATCSEVKKEDTVVSTISSKMEKTPEGVSSGKILVGSVPGPETVRRIDAGILNYKQVFLAVLVLLISAAVFYSFQLQNCPF</sequence>
<keyword evidence="2" id="KW-1133">Transmembrane helix</keyword>
<feature type="coiled-coil region" evidence="1">
    <location>
        <begin position="390"/>
        <end position="445"/>
    </location>
</feature>
<feature type="transmembrane region" description="Helical" evidence="2">
    <location>
        <begin position="710"/>
        <end position="727"/>
    </location>
</feature>